<dbReference type="KEGG" id="dtl:H8F01_18230"/>
<dbReference type="EMBL" id="CP060412">
    <property type="protein sequence ID" value="QNK00985.1"/>
    <property type="molecule type" value="Genomic_DNA"/>
</dbReference>
<evidence type="ECO:0000259" key="1">
    <source>
        <dbReference type="Pfam" id="PF12728"/>
    </source>
</evidence>
<dbReference type="AlphaFoldDB" id="A0A7G8Q2H7"/>
<reference evidence="2 3" key="1">
    <citation type="submission" date="2020-08" db="EMBL/GenBank/DDBJ databases">
        <title>Dyella sp. G9 isolated from forest soil.</title>
        <authorList>
            <person name="Fu J."/>
            <person name="Qiu L."/>
        </authorList>
    </citation>
    <scope>NUCLEOTIDE SEQUENCE [LARGE SCALE GENOMIC DNA]</scope>
    <source>
        <strain evidence="2 3">G9</strain>
    </source>
</reference>
<sequence>MTTNVIQFTPWNSIADDNLTTKELAVWIKRSVDTLKRWRRLRIGPPHFTINGRTYYSKRQVQAWIESQRAQCQGDAA</sequence>
<dbReference type="InterPro" id="IPR009061">
    <property type="entry name" value="DNA-bd_dom_put_sf"/>
</dbReference>
<proteinExistence type="predicted"/>
<dbReference type="Proteomes" id="UP000515873">
    <property type="component" value="Chromosome"/>
</dbReference>
<protein>
    <submittedName>
        <fullName evidence="2">Helix-turn-helix domain-containing protein</fullName>
    </submittedName>
</protein>
<dbReference type="SUPFAM" id="SSF46955">
    <property type="entry name" value="Putative DNA-binding domain"/>
    <property type="match status" value="1"/>
</dbReference>
<name>A0A7G8Q2H7_9GAMM</name>
<organism evidence="2 3">
    <name type="scientific">Dyella telluris</name>
    <dbReference type="NCBI Taxonomy" id="2763498"/>
    <lineage>
        <taxon>Bacteria</taxon>
        <taxon>Pseudomonadati</taxon>
        <taxon>Pseudomonadota</taxon>
        <taxon>Gammaproteobacteria</taxon>
        <taxon>Lysobacterales</taxon>
        <taxon>Rhodanobacteraceae</taxon>
        <taxon>Dyella</taxon>
    </lineage>
</organism>
<dbReference type="InterPro" id="IPR041657">
    <property type="entry name" value="HTH_17"/>
</dbReference>
<evidence type="ECO:0000313" key="2">
    <source>
        <dbReference type="EMBL" id="QNK00985.1"/>
    </source>
</evidence>
<evidence type="ECO:0000313" key="3">
    <source>
        <dbReference type="Proteomes" id="UP000515873"/>
    </source>
</evidence>
<accession>A0A7G8Q2H7</accession>
<feature type="domain" description="Helix-turn-helix" evidence="1">
    <location>
        <begin position="19"/>
        <end position="69"/>
    </location>
</feature>
<dbReference type="InterPro" id="IPR036388">
    <property type="entry name" value="WH-like_DNA-bd_sf"/>
</dbReference>
<dbReference type="Gene3D" id="1.10.10.10">
    <property type="entry name" value="Winged helix-like DNA-binding domain superfamily/Winged helix DNA-binding domain"/>
    <property type="match status" value="1"/>
</dbReference>
<gene>
    <name evidence="2" type="ORF">H8F01_18230</name>
</gene>
<dbReference type="RefSeq" id="WP_187056449.1">
    <property type="nucleotide sequence ID" value="NZ_CP060412.1"/>
</dbReference>
<dbReference type="Pfam" id="PF12728">
    <property type="entry name" value="HTH_17"/>
    <property type="match status" value="1"/>
</dbReference>
<keyword evidence="3" id="KW-1185">Reference proteome</keyword>